<dbReference type="SMART" id="SM00066">
    <property type="entry name" value="GAL4"/>
    <property type="match status" value="1"/>
</dbReference>
<dbReference type="SUPFAM" id="SSF57701">
    <property type="entry name" value="Zn2/Cys6 DNA-binding domain"/>
    <property type="match status" value="1"/>
</dbReference>
<dbReference type="Proteomes" id="UP001174694">
    <property type="component" value="Unassembled WGS sequence"/>
</dbReference>
<protein>
    <submittedName>
        <fullName evidence="4">Fungal transcriptional regulatory protein, N-terminal</fullName>
    </submittedName>
</protein>
<feature type="region of interest" description="Disordered" evidence="2">
    <location>
        <begin position="99"/>
        <end position="165"/>
    </location>
</feature>
<feature type="domain" description="Zn(2)-C6 fungal-type" evidence="3">
    <location>
        <begin position="39"/>
        <end position="69"/>
    </location>
</feature>
<dbReference type="InterPro" id="IPR001138">
    <property type="entry name" value="Zn2Cys6_DnaBD"/>
</dbReference>
<evidence type="ECO:0000256" key="2">
    <source>
        <dbReference type="SAM" id="MobiDB-lite"/>
    </source>
</evidence>
<dbReference type="PANTHER" id="PTHR47785">
    <property type="entry name" value="ZN(II)2CYS6 TRANSCRIPTION FACTOR (EUROFUNG)-RELATED-RELATED"/>
    <property type="match status" value="1"/>
</dbReference>
<gene>
    <name evidence="4" type="ORF">NKR23_g6128</name>
</gene>
<dbReference type="PROSITE" id="PS00463">
    <property type="entry name" value="ZN2_CY6_FUNGAL_1"/>
    <property type="match status" value="1"/>
</dbReference>
<dbReference type="Pfam" id="PF00172">
    <property type="entry name" value="Zn_clus"/>
    <property type="match status" value="1"/>
</dbReference>
<keyword evidence="1" id="KW-0539">Nucleus</keyword>
<sequence>MADESGSPQGSRPARGRGKRTAPVSRGSAAYPRKRSVAACQVCRARRTKCDQKKPSCSFCTKLGVECTQDPSDLSAFDPASLAIIERLQRLEQKLDAATLSPGGAGASSSPSLSPSSSTPASSSVPHSSSHGRALPEASFRTRGGHTRSGAGANSNVRPEPTRLKFTMPENLDGVLRWQTFQDLAPTMAPASPLSAQAPSSPPWCERGSASGDELDPAVCSVWLDSFFGQVHVKNPILDEEATRRLVRRVCLSGAAWDDASCLALLVCANGALVRPFGSASLGVDDLPSSAAMALFAASQKRLGRVLVTTGVVQAQCVFLTGVFLMALLRPVEAWHMFVHALALCQSFVSVRHPLRQSSGAAAEQSIYWSCWKSEQELRRELAVSRLSIPAHDPPQLFPSLPEGCEGQNLRAWYFYLSEISLWRLETETRQELGALAAEGGTAGVPLDALREISERAHQQVIAWRDSLAPWVSIAEETSPALDEDSDVIRFVLRGRTTYVRELISWPFVRAALNGDDASPTVREWATRGLAFHLERLTINRPGFYHRHHGTWLMLRSSARSACVLLAFARVPAVHDLLPNGWQEAVEATVQMLYYWRDEAADAGETANLMQHILTLTRDAHANEMDRLVGRA</sequence>
<evidence type="ECO:0000313" key="4">
    <source>
        <dbReference type="EMBL" id="KAJ9144195.1"/>
    </source>
</evidence>
<feature type="compositionally biased region" description="Low complexity" evidence="2">
    <location>
        <begin position="99"/>
        <end position="132"/>
    </location>
</feature>
<evidence type="ECO:0000259" key="3">
    <source>
        <dbReference type="PROSITE" id="PS50048"/>
    </source>
</evidence>
<dbReference type="GO" id="GO:0008270">
    <property type="term" value="F:zinc ion binding"/>
    <property type="evidence" value="ECO:0007669"/>
    <property type="project" value="InterPro"/>
</dbReference>
<evidence type="ECO:0000313" key="5">
    <source>
        <dbReference type="Proteomes" id="UP001174694"/>
    </source>
</evidence>
<reference evidence="4" key="1">
    <citation type="submission" date="2022-07" db="EMBL/GenBank/DDBJ databases">
        <title>Fungi with potential for degradation of polypropylene.</title>
        <authorList>
            <person name="Gostincar C."/>
        </authorList>
    </citation>
    <scope>NUCLEOTIDE SEQUENCE</scope>
    <source>
        <strain evidence="4">EXF-13308</strain>
    </source>
</reference>
<feature type="compositionally biased region" description="Low complexity" evidence="2">
    <location>
        <begin position="189"/>
        <end position="199"/>
    </location>
</feature>
<dbReference type="InterPro" id="IPR053181">
    <property type="entry name" value="EcdB-like_regulator"/>
</dbReference>
<feature type="compositionally biased region" description="Polar residues" evidence="2">
    <location>
        <begin position="1"/>
        <end position="10"/>
    </location>
</feature>
<dbReference type="CDD" id="cd12148">
    <property type="entry name" value="fungal_TF_MHR"/>
    <property type="match status" value="1"/>
</dbReference>
<evidence type="ECO:0000256" key="1">
    <source>
        <dbReference type="ARBA" id="ARBA00023242"/>
    </source>
</evidence>
<dbReference type="EMBL" id="JANBVO010000017">
    <property type="protein sequence ID" value="KAJ9144195.1"/>
    <property type="molecule type" value="Genomic_DNA"/>
</dbReference>
<keyword evidence="5" id="KW-1185">Reference proteome</keyword>
<feature type="region of interest" description="Disordered" evidence="2">
    <location>
        <begin position="1"/>
        <end position="37"/>
    </location>
</feature>
<dbReference type="Gene3D" id="4.10.240.10">
    <property type="entry name" value="Zn(2)-C6 fungal-type DNA-binding domain"/>
    <property type="match status" value="1"/>
</dbReference>
<dbReference type="PROSITE" id="PS50048">
    <property type="entry name" value="ZN2_CY6_FUNGAL_2"/>
    <property type="match status" value="1"/>
</dbReference>
<accession>A0AA38VEG9</accession>
<dbReference type="GO" id="GO:0000981">
    <property type="term" value="F:DNA-binding transcription factor activity, RNA polymerase II-specific"/>
    <property type="evidence" value="ECO:0007669"/>
    <property type="project" value="InterPro"/>
</dbReference>
<organism evidence="4 5">
    <name type="scientific">Pleurostoma richardsiae</name>
    <dbReference type="NCBI Taxonomy" id="41990"/>
    <lineage>
        <taxon>Eukaryota</taxon>
        <taxon>Fungi</taxon>
        <taxon>Dikarya</taxon>
        <taxon>Ascomycota</taxon>
        <taxon>Pezizomycotina</taxon>
        <taxon>Sordariomycetes</taxon>
        <taxon>Sordariomycetidae</taxon>
        <taxon>Calosphaeriales</taxon>
        <taxon>Pleurostomataceae</taxon>
        <taxon>Pleurostoma</taxon>
    </lineage>
</organism>
<dbReference type="PANTHER" id="PTHR47785:SF7">
    <property type="entry name" value="ZN(II)2CYS6 TRANSCRIPTION FACTOR (EUROFUNG)"/>
    <property type="match status" value="1"/>
</dbReference>
<feature type="region of interest" description="Disordered" evidence="2">
    <location>
        <begin position="189"/>
        <end position="209"/>
    </location>
</feature>
<dbReference type="AlphaFoldDB" id="A0AA38VEG9"/>
<dbReference type="CDD" id="cd00067">
    <property type="entry name" value="GAL4"/>
    <property type="match status" value="1"/>
</dbReference>
<proteinExistence type="predicted"/>
<name>A0AA38VEG9_9PEZI</name>
<comment type="caution">
    <text evidence="4">The sequence shown here is derived from an EMBL/GenBank/DDBJ whole genome shotgun (WGS) entry which is preliminary data.</text>
</comment>
<dbReference type="InterPro" id="IPR036864">
    <property type="entry name" value="Zn2-C6_fun-type_DNA-bd_sf"/>
</dbReference>